<dbReference type="GeneID" id="64655708"/>
<accession>A0AAD4E904</accession>
<dbReference type="Proteomes" id="UP001195769">
    <property type="component" value="Unassembled WGS sequence"/>
</dbReference>
<keyword evidence="3" id="KW-1185">Reference proteome</keyword>
<name>A0AAD4E904_9AGAM</name>
<evidence type="ECO:0000256" key="1">
    <source>
        <dbReference type="SAM" id="MobiDB-lite"/>
    </source>
</evidence>
<dbReference type="AlphaFoldDB" id="A0AAD4E904"/>
<reference evidence="2" key="1">
    <citation type="journal article" date="2020" name="New Phytol.">
        <title>Comparative genomics reveals dynamic genome evolution in host specialist ectomycorrhizal fungi.</title>
        <authorList>
            <person name="Lofgren L.A."/>
            <person name="Nguyen N.H."/>
            <person name="Vilgalys R."/>
            <person name="Ruytinx J."/>
            <person name="Liao H.L."/>
            <person name="Branco S."/>
            <person name="Kuo A."/>
            <person name="LaButti K."/>
            <person name="Lipzen A."/>
            <person name="Andreopoulos W."/>
            <person name="Pangilinan J."/>
            <person name="Riley R."/>
            <person name="Hundley H."/>
            <person name="Na H."/>
            <person name="Barry K."/>
            <person name="Grigoriev I.V."/>
            <person name="Stajich J.E."/>
            <person name="Kennedy P.G."/>
        </authorList>
    </citation>
    <scope>NUCLEOTIDE SEQUENCE</scope>
    <source>
        <strain evidence="2">FC203</strain>
    </source>
</reference>
<organism evidence="2 3">
    <name type="scientific">Suillus fuscotomentosus</name>
    <dbReference type="NCBI Taxonomy" id="1912939"/>
    <lineage>
        <taxon>Eukaryota</taxon>
        <taxon>Fungi</taxon>
        <taxon>Dikarya</taxon>
        <taxon>Basidiomycota</taxon>
        <taxon>Agaricomycotina</taxon>
        <taxon>Agaricomycetes</taxon>
        <taxon>Agaricomycetidae</taxon>
        <taxon>Boletales</taxon>
        <taxon>Suillineae</taxon>
        <taxon>Suillaceae</taxon>
        <taxon>Suillus</taxon>
    </lineage>
</organism>
<proteinExistence type="predicted"/>
<comment type="caution">
    <text evidence="2">The sequence shown here is derived from an EMBL/GenBank/DDBJ whole genome shotgun (WGS) entry which is preliminary data.</text>
</comment>
<evidence type="ECO:0000313" key="2">
    <source>
        <dbReference type="EMBL" id="KAG1901945.1"/>
    </source>
</evidence>
<dbReference type="EMBL" id="JABBWK010000019">
    <property type="protein sequence ID" value="KAG1901945.1"/>
    <property type="molecule type" value="Genomic_DNA"/>
</dbReference>
<feature type="region of interest" description="Disordered" evidence="1">
    <location>
        <begin position="26"/>
        <end position="60"/>
    </location>
</feature>
<sequence length="91" mass="9860">MLSCSDLLSLTGILTSLAFAHHHHHYHRRQRSPTESDCPTHATYPGPASGSAYHCSPSPPLRDRSVLPSWLGLVTSGSRGSQHAGGTFKRQ</sequence>
<evidence type="ECO:0000313" key="3">
    <source>
        <dbReference type="Proteomes" id="UP001195769"/>
    </source>
</evidence>
<gene>
    <name evidence="2" type="ORF">F5891DRAFT_1026315</name>
</gene>
<dbReference type="RefSeq" id="XP_041227520.1">
    <property type="nucleotide sequence ID" value="XM_041361410.1"/>
</dbReference>
<protein>
    <submittedName>
        <fullName evidence="2">Uncharacterized protein</fullName>
    </submittedName>
</protein>